<evidence type="ECO:0000313" key="3">
    <source>
        <dbReference type="Proteomes" id="UP001154078"/>
    </source>
</evidence>
<dbReference type="EMBL" id="OV121136">
    <property type="protein sequence ID" value="CAH0558331.1"/>
    <property type="molecule type" value="Genomic_DNA"/>
</dbReference>
<dbReference type="AlphaFoldDB" id="A0A9P0FKN7"/>
<sequence length="162" mass="18590">MNYCTFDGNMYEDKDQLVFKPGGYQYVVTYSGGIKTIEQVFSVTIICFLLLNGQQSRTYFLFGISLLSLILSAIFSTIHIFTSIERTFMQLYWIEFGFSLAFGLFFILASTAVWTIYTQWFIVISVLGYATAAAYLLDTVNQFRLAQVPRSRYVWTTPNMPA</sequence>
<feature type="transmembrane region" description="Helical" evidence="1">
    <location>
        <begin position="120"/>
        <end position="137"/>
    </location>
</feature>
<evidence type="ECO:0000313" key="2">
    <source>
        <dbReference type="EMBL" id="CAH0558331.1"/>
    </source>
</evidence>
<name>A0A9P0FKN7_BRAAE</name>
<proteinExistence type="predicted"/>
<reference evidence="2" key="1">
    <citation type="submission" date="2021-12" db="EMBL/GenBank/DDBJ databases">
        <authorList>
            <person name="King R."/>
        </authorList>
    </citation>
    <scope>NUCLEOTIDE SEQUENCE</scope>
</reference>
<feature type="transmembrane region" description="Helical" evidence="1">
    <location>
        <begin position="59"/>
        <end position="81"/>
    </location>
</feature>
<keyword evidence="3" id="KW-1185">Reference proteome</keyword>
<dbReference type="OrthoDB" id="10028364at2759"/>
<accession>A0A9P0FKN7</accession>
<feature type="transmembrane region" description="Helical" evidence="1">
    <location>
        <begin position="93"/>
        <end position="114"/>
    </location>
</feature>
<organism evidence="2 3">
    <name type="scientific">Brassicogethes aeneus</name>
    <name type="common">Rape pollen beetle</name>
    <name type="synonym">Meligethes aeneus</name>
    <dbReference type="NCBI Taxonomy" id="1431903"/>
    <lineage>
        <taxon>Eukaryota</taxon>
        <taxon>Metazoa</taxon>
        <taxon>Ecdysozoa</taxon>
        <taxon>Arthropoda</taxon>
        <taxon>Hexapoda</taxon>
        <taxon>Insecta</taxon>
        <taxon>Pterygota</taxon>
        <taxon>Neoptera</taxon>
        <taxon>Endopterygota</taxon>
        <taxon>Coleoptera</taxon>
        <taxon>Polyphaga</taxon>
        <taxon>Cucujiformia</taxon>
        <taxon>Nitidulidae</taxon>
        <taxon>Meligethinae</taxon>
        <taxon>Brassicogethes</taxon>
    </lineage>
</organism>
<gene>
    <name evidence="2" type="ORF">MELIAE_LOCUS8817</name>
</gene>
<keyword evidence="1" id="KW-0812">Transmembrane</keyword>
<protein>
    <recommendedName>
        <fullName evidence="4">MARVEL domain-containing protein</fullName>
    </recommendedName>
</protein>
<evidence type="ECO:0000256" key="1">
    <source>
        <dbReference type="SAM" id="Phobius"/>
    </source>
</evidence>
<keyword evidence="1" id="KW-1133">Transmembrane helix</keyword>
<evidence type="ECO:0008006" key="4">
    <source>
        <dbReference type="Google" id="ProtNLM"/>
    </source>
</evidence>
<dbReference type="Proteomes" id="UP001154078">
    <property type="component" value="Chromosome 5"/>
</dbReference>
<keyword evidence="1" id="KW-0472">Membrane</keyword>